<feature type="compositionally biased region" description="Low complexity" evidence="1">
    <location>
        <begin position="12"/>
        <end position="27"/>
    </location>
</feature>
<protein>
    <submittedName>
        <fullName evidence="2">Uncharacterized protein</fullName>
    </submittedName>
</protein>
<dbReference type="PhylomeDB" id="E9HWX2"/>
<evidence type="ECO:0000313" key="2">
    <source>
        <dbReference type="EMBL" id="EFX63753.1"/>
    </source>
</evidence>
<dbReference type="InParanoid" id="E9HWX2"/>
<evidence type="ECO:0000313" key="3">
    <source>
        <dbReference type="Proteomes" id="UP000000305"/>
    </source>
</evidence>
<dbReference type="HOGENOM" id="CLU_004416_4_1_1"/>
<evidence type="ECO:0000256" key="1">
    <source>
        <dbReference type="SAM" id="MobiDB-lite"/>
    </source>
</evidence>
<keyword evidence="3" id="KW-1185">Reference proteome</keyword>
<reference evidence="2 3" key="1">
    <citation type="journal article" date="2011" name="Science">
        <title>The ecoresponsive genome of Daphnia pulex.</title>
        <authorList>
            <person name="Colbourne J.K."/>
            <person name="Pfrender M.E."/>
            <person name="Gilbert D."/>
            <person name="Thomas W.K."/>
            <person name="Tucker A."/>
            <person name="Oakley T.H."/>
            <person name="Tokishita S."/>
            <person name="Aerts A."/>
            <person name="Arnold G.J."/>
            <person name="Basu M.K."/>
            <person name="Bauer D.J."/>
            <person name="Caceres C.E."/>
            <person name="Carmel L."/>
            <person name="Casola C."/>
            <person name="Choi J.H."/>
            <person name="Detter J.C."/>
            <person name="Dong Q."/>
            <person name="Dusheyko S."/>
            <person name="Eads B.D."/>
            <person name="Frohlich T."/>
            <person name="Geiler-Samerotte K.A."/>
            <person name="Gerlach D."/>
            <person name="Hatcher P."/>
            <person name="Jogdeo S."/>
            <person name="Krijgsveld J."/>
            <person name="Kriventseva E.V."/>
            <person name="Kultz D."/>
            <person name="Laforsch C."/>
            <person name="Lindquist E."/>
            <person name="Lopez J."/>
            <person name="Manak J.R."/>
            <person name="Muller J."/>
            <person name="Pangilinan J."/>
            <person name="Patwardhan R.P."/>
            <person name="Pitluck S."/>
            <person name="Pritham E.J."/>
            <person name="Rechtsteiner A."/>
            <person name="Rho M."/>
            <person name="Rogozin I.B."/>
            <person name="Sakarya O."/>
            <person name="Salamov A."/>
            <person name="Schaack S."/>
            <person name="Shapiro H."/>
            <person name="Shiga Y."/>
            <person name="Skalitzky C."/>
            <person name="Smith Z."/>
            <person name="Souvorov A."/>
            <person name="Sung W."/>
            <person name="Tang Z."/>
            <person name="Tsuchiya D."/>
            <person name="Tu H."/>
            <person name="Vos H."/>
            <person name="Wang M."/>
            <person name="Wolf Y.I."/>
            <person name="Yamagata H."/>
            <person name="Yamada T."/>
            <person name="Ye Y."/>
            <person name="Shaw J.R."/>
            <person name="Andrews J."/>
            <person name="Crease T.J."/>
            <person name="Tang H."/>
            <person name="Lucas S.M."/>
            <person name="Robertson H.M."/>
            <person name="Bork P."/>
            <person name="Koonin E.V."/>
            <person name="Zdobnov E.M."/>
            <person name="Grigoriev I.V."/>
            <person name="Lynch M."/>
            <person name="Boore J.L."/>
        </authorList>
    </citation>
    <scope>NUCLEOTIDE SEQUENCE [LARGE SCALE GENOMIC DNA]</scope>
</reference>
<dbReference type="PANTHER" id="PTHR33053">
    <property type="entry name" value="PROTEIN, PUTATIVE-RELATED"/>
    <property type="match status" value="1"/>
</dbReference>
<dbReference type="STRING" id="6669.E9HWX2"/>
<dbReference type="OrthoDB" id="7612567at2759"/>
<feature type="region of interest" description="Disordered" evidence="1">
    <location>
        <begin position="232"/>
        <end position="256"/>
    </location>
</feature>
<dbReference type="EMBL" id="GL732971">
    <property type="protein sequence ID" value="EFX63753.1"/>
    <property type="molecule type" value="Genomic_DNA"/>
</dbReference>
<sequence>MGVENKVEANQSGASGVSGSSADVSGSTTKRSRPSDPENVSEEEDMDANVVSENQPVLMSVYKDPDTEEEKLCVLVTMPGGVSHVKFEVVGTGPGSNVAKVTYDWPPISFDIPAIFKEEIDAKQIPSCHPLILSLKNDLQFHRDSIDSTPRGEIELTLPISVQTATSSIEHKGVTSNDGTMVLVAHLMAYQNSYTVKQKCTTVEFKNSQQRNRLKAQMEEYLNDLRPNVFANSTEVHQSTSVTRDESMESFSDSYDKEEDVDKSLFDMSTVSHVLNHIESDVEPDSDISFDDIESLEVESNDSWDENDDAEYWENNETDVIDADQQQDISSSEKTDSQEIVSASLRNWAIDSRIPLAHVSSLLKLLNSKADLTYLPLCASTLLRSKRGKLLFYDVPPGKYYHCGVKAALYSVLVALESKGIQIPLELKLLLNVDGIPISKSSTSEFWPILFRILGKPGDVNQFLFAFKEEVTDLCRSGIQYKGKTVYISISGISCDAPATAFLLNIKNHNAFYGCRKCTTRGTWSANINTRTNSKSGGRVVYPELNAQLRTDSAFRDRVNRLHHQKDGRTSIIEEIVVDLVNDVHLDYMHLVCIGSYKKLLKVFFSHPFDNIRLTKKQLSDISAFRIHIQKYIPSEFARKPRAVKDVGRWKATELRLDLLYLCPVVYKKFLTKSSYDHLMLLHVAIRLLLDNDNCRNDADYADNLLRLFVRVSSSLYGLQFVSFNIHGLIHLAETVRNHGSLEETSAFLFENELQILKNKVRQCGRALEQIVRRIDEESKTKVLIMSSRDFDVNDPVLLRQVHTFGPILPEFKSAKQFKKLFKGKGEDIST</sequence>
<gene>
    <name evidence="2" type="ORF">DAPPUDRAFT_118874</name>
</gene>
<dbReference type="PANTHER" id="PTHR33053:SF9">
    <property type="entry name" value="AGAP000105-PA"/>
    <property type="match status" value="1"/>
</dbReference>
<dbReference type="KEGG" id="dpx:DAPPUDRAFT_118874"/>
<dbReference type="Proteomes" id="UP000000305">
    <property type="component" value="Unassembled WGS sequence"/>
</dbReference>
<feature type="region of interest" description="Disordered" evidence="1">
    <location>
        <begin position="1"/>
        <end position="50"/>
    </location>
</feature>
<proteinExistence type="predicted"/>
<organism evidence="2 3">
    <name type="scientific">Daphnia pulex</name>
    <name type="common">Water flea</name>
    <dbReference type="NCBI Taxonomy" id="6669"/>
    <lineage>
        <taxon>Eukaryota</taxon>
        <taxon>Metazoa</taxon>
        <taxon>Ecdysozoa</taxon>
        <taxon>Arthropoda</taxon>
        <taxon>Crustacea</taxon>
        <taxon>Branchiopoda</taxon>
        <taxon>Diplostraca</taxon>
        <taxon>Cladocera</taxon>
        <taxon>Anomopoda</taxon>
        <taxon>Daphniidae</taxon>
        <taxon>Daphnia</taxon>
    </lineage>
</organism>
<dbReference type="OMA" id="WSANINT"/>
<dbReference type="AlphaFoldDB" id="E9HWX2"/>
<feature type="compositionally biased region" description="Polar residues" evidence="1">
    <location>
        <begin position="232"/>
        <end position="242"/>
    </location>
</feature>
<name>E9HWX2_DAPPU</name>
<accession>E9HWX2</accession>